<keyword evidence="3" id="KW-1185">Reference proteome</keyword>
<evidence type="ECO:0000313" key="3">
    <source>
        <dbReference type="Proteomes" id="UP001315860"/>
    </source>
</evidence>
<evidence type="ECO:0000256" key="1">
    <source>
        <dbReference type="SAM" id="Phobius"/>
    </source>
</evidence>
<keyword evidence="1" id="KW-0472">Membrane</keyword>
<organism evidence="2 3">
    <name type="scientific">Aeromicrobium duanguangcaii</name>
    <dbReference type="NCBI Taxonomy" id="2968086"/>
    <lineage>
        <taxon>Bacteria</taxon>
        <taxon>Bacillati</taxon>
        <taxon>Actinomycetota</taxon>
        <taxon>Actinomycetes</taxon>
        <taxon>Propionibacteriales</taxon>
        <taxon>Nocardioidaceae</taxon>
        <taxon>Aeromicrobium</taxon>
    </lineage>
</organism>
<name>A0ABY5KKA4_9ACTN</name>
<feature type="transmembrane region" description="Helical" evidence="1">
    <location>
        <begin position="34"/>
        <end position="55"/>
    </location>
</feature>
<dbReference type="RefSeq" id="WP_232417926.1">
    <property type="nucleotide sequence ID" value="NZ_CP101990.1"/>
</dbReference>
<dbReference type="EMBL" id="CP101990">
    <property type="protein sequence ID" value="UUI68783.1"/>
    <property type="molecule type" value="Genomic_DNA"/>
</dbReference>
<dbReference type="Proteomes" id="UP001315860">
    <property type="component" value="Chromosome"/>
</dbReference>
<gene>
    <name evidence="2" type="ORF">NP095_01345</name>
</gene>
<protein>
    <submittedName>
        <fullName evidence="2">Uncharacterized protein</fullName>
    </submittedName>
</protein>
<evidence type="ECO:0000313" key="2">
    <source>
        <dbReference type="EMBL" id="UUI68783.1"/>
    </source>
</evidence>
<sequence>MTFVFAAVSAFAAGVLFRSDDWPQRDHERGWRLILRFLALSVMVTAAIGASSLFGAEGSRRAVAIAAGVLWLPPLLVTLVFARTGARSTAGSGRGDA</sequence>
<keyword evidence="1" id="KW-1133">Transmembrane helix</keyword>
<proteinExistence type="predicted"/>
<feature type="transmembrane region" description="Helical" evidence="1">
    <location>
        <begin position="62"/>
        <end position="82"/>
    </location>
</feature>
<accession>A0ABY5KKA4</accession>
<reference evidence="2 3" key="1">
    <citation type="submission" date="2022-07" db="EMBL/GenBank/DDBJ databases">
        <title>Novel species in genus Aeromicrobium.</title>
        <authorList>
            <person name="Ye L."/>
        </authorList>
    </citation>
    <scope>NUCLEOTIDE SEQUENCE [LARGE SCALE GENOMIC DNA]</scope>
    <source>
        <strain evidence="3">zg-Y50</strain>
    </source>
</reference>
<keyword evidence="1" id="KW-0812">Transmembrane</keyword>